<dbReference type="Pfam" id="PF12728">
    <property type="entry name" value="HTH_17"/>
    <property type="match status" value="1"/>
</dbReference>
<dbReference type="RefSeq" id="WP_377292006.1">
    <property type="nucleotide sequence ID" value="NZ_JBHSBM010000033.1"/>
</dbReference>
<feature type="domain" description="Helix-turn-helix" evidence="1">
    <location>
        <begin position="6"/>
        <end position="55"/>
    </location>
</feature>
<evidence type="ECO:0000313" key="2">
    <source>
        <dbReference type="EMBL" id="MFC4061639.1"/>
    </source>
</evidence>
<name>A0ABV8ICF6_9ACTN</name>
<accession>A0ABV8ICF6</accession>
<comment type="caution">
    <text evidence="2">The sequence shown here is derived from an EMBL/GenBank/DDBJ whole genome shotgun (WGS) entry which is preliminary data.</text>
</comment>
<dbReference type="EMBL" id="JBHSBM010000033">
    <property type="protein sequence ID" value="MFC4061639.1"/>
    <property type="molecule type" value="Genomic_DNA"/>
</dbReference>
<reference evidence="3" key="1">
    <citation type="journal article" date="2019" name="Int. J. Syst. Evol. Microbiol.">
        <title>The Global Catalogue of Microorganisms (GCM) 10K type strain sequencing project: providing services to taxonomists for standard genome sequencing and annotation.</title>
        <authorList>
            <consortium name="The Broad Institute Genomics Platform"/>
            <consortium name="The Broad Institute Genome Sequencing Center for Infectious Disease"/>
            <person name="Wu L."/>
            <person name="Ma J."/>
        </authorList>
    </citation>
    <scope>NUCLEOTIDE SEQUENCE [LARGE SCALE GENOMIC DNA]</scope>
    <source>
        <strain evidence="3">TBRC 4489</strain>
    </source>
</reference>
<proteinExistence type="predicted"/>
<organism evidence="2 3">
    <name type="scientific">Planomonospora corallina</name>
    <dbReference type="NCBI Taxonomy" id="1806052"/>
    <lineage>
        <taxon>Bacteria</taxon>
        <taxon>Bacillati</taxon>
        <taxon>Actinomycetota</taxon>
        <taxon>Actinomycetes</taxon>
        <taxon>Streptosporangiales</taxon>
        <taxon>Streptosporangiaceae</taxon>
        <taxon>Planomonospora</taxon>
    </lineage>
</organism>
<protein>
    <submittedName>
        <fullName evidence="2">Helix-turn-helix domain-containing protein</fullName>
    </submittedName>
</protein>
<dbReference type="InterPro" id="IPR010093">
    <property type="entry name" value="SinI_DNA-bd"/>
</dbReference>
<dbReference type="Proteomes" id="UP001595850">
    <property type="component" value="Unassembled WGS sequence"/>
</dbReference>
<keyword evidence="3" id="KW-1185">Reference proteome</keyword>
<dbReference type="NCBIfam" id="TIGR01764">
    <property type="entry name" value="excise"/>
    <property type="match status" value="1"/>
</dbReference>
<sequence length="61" mass="7037">MSNPKLLTVPQAMAVLQVSRWTIYQLIRSGELASVLIRERCRRIPESALNDYVTRLYEEAS</sequence>
<evidence type="ECO:0000313" key="3">
    <source>
        <dbReference type="Proteomes" id="UP001595850"/>
    </source>
</evidence>
<evidence type="ECO:0000259" key="1">
    <source>
        <dbReference type="Pfam" id="PF12728"/>
    </source>
</evidence>
<dbReference type="InterPro" id="IPR041657">
    <property type="entry name" value="HTH_17"/>
</dbReference>
<gene>
    <name evidence="2" type="ORF">ACFOWE_25345</name>
</gene>